<protein>
    <submittedName>
        <fullName evidence="1">Uncharacterized protein</fullName>
    </submittedName>
</protein>
<dbReference type="EMBL" id="AEDQ01000007">
    <property type="protein sequence ID" value="EFL44654.1"/>
    <property type="molecule type" value="Genomic_DNA"/>
</dbReference>
<organism evidence="1 2">
    <name type="scientific">Fannyhessea vaginae PB189-T1-4</name>
    <dbReference type="NCBI Taxonomy" id="866774"/>
    <lineage>
        <taxon>Bacteria</taxon>
        <taxon>Bacillati</taxon>
        <taxon>Actinomycetota</taxon>
        <taxon>Coriobacteriia</taxon>
        <taxon>Coriobacteriales</taxon>
        <taxon>Atopobiaceae</taxon>
        <taxon>Fannyhessea</taxon>
    </lineage>
</organism>
<name>A0ABN0B1S0_9ACTN</name>
<evidence type="ECO:0000313" key="1">
    <source>
        <dbReference type="EMBL" id="EFL44654.1"/>
    </source>
</evidence>
<accession>A0ABN0B1S0</accession>
<reference evidence="1 2" key="1">
    <citation type="submission" date="2010-08" db="EMBL/GenBank/DDBJ databases">
        <authorList>
            <person name="Durkin A.S."/>
            <person name="Madupu R."/>
            <person name="Torralba M."/>
            <person name="Gillis M."/>
            <person name="Methe B."/>
            <person name="Sutton G."/>
            <person name="Nelson K.E."/>
        </authorList>
    </citation>
    <scope>NUCLEOTIDE SEQUENCE [LARGE SCALE GENOMIC DNA]</scope>
    <source>
        <strain evidence="1 2">PB189-T1-4</strain>
    </source>
</reference>
<proteinExistence type="predicted"/>
<comment type="caution">
    <text evidence="1">The sequence shown here is derived from an EMBL/GenBank/DDBJ whole genome shotgun (WGS) entry which is preliminary data.</text>
</comment>
<evidence type="ECO:0000313" key="2">
    <source>
        <dbReference type="Proteomes" id="UP000004431"/>
    </source>
</evidence>
<keyword evidence="2" id="KW-1185">Reference proteome</keyword>
<sequence length="40" mass="4406">MRAARTAALFYRNVVAHASNLQNGISMLNCLVNPLCCKLQ</sequence>
<gene>
    <name evidence="1" type="ORF">HMPREF9248_0024</name>
</gene>
<dbReference type="Proteomes" id="UP000004431">
    <property type="component" value="Unassembled WGS sequence"/>
</dbReference>